<reference evidence="3 4" key="1">
    <citation type="submission" date="2015-04" db="EMBL/GenBank/DDBJ databases">
        <title>Draft genome of the roundworm Trichinella nativa.</title>
        <authorList>
            <person name="Mitreva M."/>
        </authorList>
    </citation>
    <scope>NUCLEOTIDE SEQUENCE [LARGE SCALE GENOMIC DNA]</scope>
    <source>
        <strain evidence="3 4">ISS45</strain>
    </source>
</reference>
<feature type="compositionally biased region" description="Low complexity" evidence="2">
    <location>
        <begin position="2111"/>
        <end position="2128"/>
    </location>
</feature>
<feature type="compositionally biased region" description="Polar residues" evidence="2">
    <location>
        <begin position="2129"/>
        <end position="2146"/>
    </location>
</feature>
<feature type="region of interest" description="Disordered" evidence="2">
    <location>
        <begin position="2111"/>
        <end position="2146"/>
    </location>
</feature>
<evidence type="ECO:0000256" key="2">
    <source>
        <dbReference type="SAM" id="MobiDB-lite"/>
    </source>
</evidence>
<comment type="similarity">
    <text evidence="1">Belongs to the HEATR5 family.</text>
</comment>
<name>A0A1Y3E8K1_9BILA</name>
<dbReference type="GO" id="GO:0030139">
    <property type="term" value="C:endocytic vesicle"/>
    <property type="evidence" value="ECO:0007669"/>
    <property type="project" value="TreeGrafter"/>
</dbReference>
<dbReference type="Pfam" id="PF25468">
    <property type="entry name" value="HEAT_HEATR5A"/>
    <property type="match status" value="1"/>
</dbReference>
<dbReference type="Proteomes" id="UP000243006">
    <property type="component" value="Unassembled WGS sequence"/>
</dbReference>
<dbReference type="GO" id="GO:0005829">
    <property type="term" value="C:cytosol"/>
    <property type="evidence" value="ECO:0007669"/>
    <property type="project" value="GOC"/>
</dbReference>
<dbReference type="GO" id="GO:0042147">
    <property type="term" value="P:retrograde transport, endosome to Golgi"/>
    <property type="evidence" value="ECO:0007669"/>
    <property type="project" value="TreeGrafter"/>
</dbReference>
<dbReference type="InterPro" id="IPR011989">
    <property type="entry name" value="ARM-like"/>
</dbReference>
<evidence type="ECO:0000313" key="4">
    <source>
        <dbReference type="Proteomes" id="UP000243006"/>
    </source>
</evidence>
<dbReference type="Gene3D" id="1.25.10.10">
    <property type="entry name" value="Leucine-rich Repeat Variant"/>
    <property type="match status" value="2"/>
</dbReference>
<gene>
    <name evidence="3" type="ORF">D917_03444</name>
</gene>
<comment type="caution">
    <text evidence="3">The sequence shown here is derived from an EMBL/GenBank/DDBJ whole genome shotgun (WGS) entry which is preliminary data.</text>
</comment>
<dbReference type="GO" id="GO:0016020">
    <property type="term" value="C:membrane"/>
    <property type="evidence" value="ECO:0007669"/>
    <property type="project" value="TreeGrafter"/>
</dbReference>
<evidence type="ECO:0000256" key="1">
    <source>
        <dbReference type="ARBA" id="ARBA00008304"/>
    </source>
</evidence>
<proteinExistence type="inferred from homology"/>
<dbReference type="GO" id="GO:0005794">
    <property type="term" value="C:Golgi apparatus"/>
    <property type="evidence" value="ECO:0007669"/>
    <property type="project" value="TreeGrafter"/>
</dbReference>
<dbReference type="GO" id="GO:0008104">
    <property type="term" value="P:intracellular protein localization"/>
    <property type="evidence" value="ECO:0007669"/>
    <property type="project" value="TreeGrafter"/>
</dbReference>
<dbReference type="PANTHER" id="PTHR21663:SF0">
    <property type="entry name" value="HEAT REPEAT-CONTAINING PROTEIN 5B"/>
    <property type="match status" value="1"/>
</dbReference>
<organism evidence="3 4">
    <name type="scientific">Trichinella nativa</name>
    <dbReference type="NCBI Taxonomy" id="6335"/>
    <lineage>
        <taxon>Eukaryota</taxon>
        <taxon>Metazoa</taxon>
        <taxon>Ecdysozoa</taxon>
        <taxon>Nematoda</taxon>
        <taxon>Enoplea</taxon>
        <taxon>Dorylaimia</taxon>
        <taxon>Trichinellida</taxon>
        <taxon>Trichinellidae</taxon>
        <taxon>Trichinella</taxon>
    </lineage>
</organism>
<dbReference type="InterPro" id="IPR040108">
    <property type="entry name" value="Laa1/Sip1/HEATR5"/>
</dbReference>
<dbReference type="SUPFAM" id="SSF48371">
    <property type="entry name" value="ARM repeat"/>
    <property type="match status" value="2"/>
</dbReference>
<protein>
    <submittedName>
        <fullName evidence="3">HEAT repeat protein</fullName>
    </submittedName>
</protein>
<dbReference type="InterPro" id="IPR046837">
    <property type="entry name" value="Laa1/Sip1/HEATR5-like_HEAT"/>
</dbReference>
<accession>A0A1Y3E8K1</accession>
<dbReference type="EMBL" id="LVZM01021482">
    <property type="protein sequence ID" value="OUC41331.1"/>
    <property type="molecule type" value="Genomic_DNA"/>
</dbReference>
<dbReference type="GO" id="GO:0006897">
    <property type="term" value="P:endocytosis"/>
    <property type="evidence" value="ECO:0007669"/>
    <property type="project" value="TreeGrafter"/>
</dbReference>
<dbReference type="PANTHER" id="PTHR21663">
    <property type="entry name" value="HYPOTHETICAL HEAT DOMAIN-CONTAINING"/>
    <property type="match status" value="1"/>
</dbReference>
<evidence type="ECO:0000313" key="3">
    <source>
        <dbReference type="EMBL" id="OUC41331.1"/>
    </source>
</evidence>
<dbReference type="Pfam" id="PF20210">
    <property type="entry name" value="Laa1_Sip1_HTR5"/>
    <property type="match status" value="1"/>
</dbReference>
<dbReference type="InterPro" id="IPR016024">
    <property type="entry name" value="ARM-type_fold"/>
</dbReference>
<sequence length="2351" mass="258620">MELSNSLLLNESALNQLSKPKRAVFIHEWLRYLDQILPSDIKDCQKNLLSQMSSLINSGLGPPSRHLMARCLATLFSVGDAFYLYEAVNVCNDILKVKDDSPNYLPSKLTAICCIGAMYKSLGRMVGRSFEETTQILIRSLKNAESQSRAEIMNTLACLVSGLESGGSSVHKEIYKVAKSMLLDRQMAVRCAASKCIQALVLEAQFVWTHELETLCSTCFKAFDGCTHAVRRSIAKLLGLVLATAHNPPSNAKRLASGVHHGVGMQPPSVKPITIEDVWAILSSGFLRGGMGFLKTSTNFHSGVSKEVRAGTAMVSRCCLFHYLLFFISSNVTTLQAYVEFFTCLGSSWLEKSLAKCVRHFFDLVTSGCQGSAGHGEVVFIRQCAVFALSNPLLKLFSEKMQMIACKEMGQIIAEHMNSFDSMSEADSERSTFWDLNGTHHAVECLLRVLSVLVMRIGSVAAPLFVEASGILEPIFSVLLHPSELCRIAAAWCLRCISITVPSLMTPLLERCLLRLEHNKNSANAISGYSCATAALTAAVCHCPLGIPNMQLALVMLRTAAQDSKLAMVKTESGWLLLSAAVTLGPLMVKSQLARLLSALKSVFPRTKKEAEQELNRGDFYTWQVTLTSRAGSMVLIRNLLVHCKSLIDEEAMQKMLIPIEAAIHELDLMGSILKLHGQQLRKHCSMFKWRLFETLVHLNPSYYLSYFTILLREVVSEFTVVEGSNVNCTSLLHDFCCNEEAILFDLSFLLCDYRQIEELIHPIAQKPAAVAGSELNVFELCLQTDKIAFMQPTLPLSTALVDASVMLFGHVFPYVQSKHRVQMMEHFADCIKQLKGAKQATVQGNVVLALIWSLKNLADGKLSLEKSGNLLDTVLNLVTSLLPCPSVVLRYAAAEAFGRLAQVAPEPQFIAEMVQVSYDKYVVHLSSATLFIWLFCNRLKLCRDANTRTGHSLALGCLHRYVGGLASGHQLDVSVSVLLALAQDTSSQLVQVWALYSLRLIADSGGPMYRSFVEPTLNVCLNLLLSSSSFTANDVGQCVSRLVAALITTVGPELQNNVGSVVRIRSNFLVISAIMSAHPDPFVQAQSIGCYQQLYLFAPLHVDLSLLVRRLCSLFTSSHLILRRAAFCCLRQLVQREARQVHQHVQALIPEGLNAAKVRIKSSASAADIASYLSAPSIQDSVLPETGIEGALFAALDDEDDPSAVSDLKEILLNLVQSLGSENLAHWLELCKDVVASADCNQSKEVPVAQDEQQEDDAWHVAESSREQERSSRWPSRVFAVQLVQKLITACEGERAHFDLALAKELQMNGRKSDYLVLHLSDLVRMSFMAATSNCTELRLAGLSCLKNVISKFADVPEPEFAGHFILEQFQAQVSAALRPAFSIDTPGNITALACEVCSSWISSGVAKDVNNLRRVHQLLVAPLSKLKTESISVHLYNESCTALEKLSVLKAWAEVYIVAMNQELGRTDRGASLCSTGQPDVCYSDVLLQLVEPELNMLVEYWLAVLRDYALLSLPAEFHSQLPAEGICFTLETADLVRPYYKSVWATVLLAASIWLSGNNFELSTVEPVDEGTRLNVLKDYTKIEWFHILLGIVEASVLFIVKRISIEALCSPKNFDPLHIRFCLASIKVMLANEWAQLQLLAGAKLAVDLLNVMHRLVLTRENVQLQSLCADIVVLVLDAAVRSCDSMQSGAKGDFLPTESGGKLYCGMEGGEDGLFHVNNSIVYAALEVILCLLVRQVPEINPVIVRSKTFLAQRRSATVTLSNESRQLLTTAVRCLVKLSSMCSDEGRLTLLPIQLYLLTNTVRETSNLHNEPLVHGGGPASSTGGDFCPKQPAAAALQSIRCLLKKPILLQDGATSEPDPRWVRIMQCALWSLLLTDKEESTENDRSTLILSVAIFMLNSPKPVLNHCQIRDRICGLFRSCLAEDCNFNVQVTCLQTLASTFACKDRSVSSEFIQALAPNVVDKVRSYLVSDNCGEAVTLPGGFQDACSSRVLVESLKALENLIHAAQETQQTGLPLLALVVHFLLALTAVEDNVRGSKVRRQLYDFAMERMNSIGSLYTTEFKALLGQLPSLKARVEKALRSAYSTTAAPTAAAAEQQFSLNFKNQQQQQPLDQQSASPSDLLNQQQSSTTAVNKQTQADQPSITLTMDFSVSVRQDEFLPCLSSELQMAEGIHFQNSDHQVLFESVPAVVGTLAGQDPAQAGQGAVECRADEADVPADDGRQLFGQAGAEFRPSGDGLDAGEVFEKFVPRRPTARVGQKRDQLVENVILAEAVAPDRDAGPAVRLLQILAHLFQVGFVERKYRRVNVGQFQPFANFQIELFEIFVNFAFVLLGADIFRVKFQI</sequence>